<dbReference type="EMBL" id="FOOE01000004">
    <property type="protein sequence ID" value="SFF62365.1"/>
    <property type="molecule type" value="Genomic_DNA"/>
</dbReference>
<dbReference type="OrthoDB" id="3183738at2"/>
<sequence length="173" mass="19097">MRRAFAYVLDWYLASVVASIPVLLIYGMESGKTGSPQSLSEMSLSSGITAGILAILFIAIYYVVIPTKVNKGQTLGKRLLSIKVVNNDGSDVNLFTMIKRELLGVMIVEGALVCSGDYFRQIIHMFTSDNIYGLIIKLGFAISIISILIMLVSKEKRMIHDFIGNTKVIEVEK</sequence>
<feature type="transmembrane region" description="Helical" evidence="6">
    <location>
        <begin position="131"/>
        <end position="152"/>
    </location>
</feature>
<dbReference type="InterPro" id="IPR051791">
    <property type="entry name" value="Pra-immunoreactive"/>
</dbReference>
<dbReference type="eggNOG" id="COG1714">
    <property type="taxonomic scope" value="Bacteria"/>
</dbReference>
<dbReference type="PANTHER" id="PTHR36115">
    <property type="entry name" value="PROLINE-RICH ANTIGEN HOMOLOG-RELATED"/>
    <property type="match status" value="1"/>
</dbReference>
<dbReference type="AlphaFoldDB" id="A0A1I2K599"/>
<feature type="transmembrane region" description="Helical" evidence="6">
    <location>
        <begin position="7"/>
        <end position="28"/>
    </location>
</feature>
<proteinExistence type="predicted"/>
<evidence type="ECO:0000256" key="3">
    <source>
        <dbReference type="ARBA" id="ARBA00022692"/>
    </source>
</evidence>
<evidence type="ECO:0000313" key="8">
    <source>
        <dbReference type="EMBL" id="SFF62365.1"/>
    </source>
</evidence>
<gene>
    <name evidence="8" type="ORF">SAMN04487885_104167</name>
</gene>
<evidence type="ECO:0000259" key="7">
    <source>
        <dbReference type="Pfam" id="PF06271"/>
    </source>
</evidence>
<evidence type="ECO:0000256" key="4">
    <source>
        <dbReference type="ARBA" id="ARBA00022989"/>
    </source>
</evidence>
<dbReference type="STRING" id="1529.SAMN04487885_104167"/>
<keyword evidence="2" id="KW-1003">Cell membrane</keyword>
<dbReference type="InterPro" id="IPR010432">
    <property type="entry name" value="RDD"/>
</dbReference>
<evidence type="ECO:0000256" key="6">
    <source>
        <dbReference type="SAM" id="Phobius"/>
    </source>
</evidence>
<keyword evidence="9" id="KW-1185">Reference proteome</keyword>
<evidence type="ECO:0000256" key="2">
    <source>
        <dbReference type="ARBA" id="ARBA00022475"/>
    </source>
</evidence>
<name>A0A1I2K599_9CLOT</name>
<evidence type="ECO:0000313" key="9">
    <source>
        <dbReference type="Proteomes" id="UP000182135"/>
    </source>
</evidence>
<dbReference type="Pfam" id="PF06271">
    <property type="entry name" value="RDD"/>
    <property type="match status" value="1"/>
</dbReference>
<dbReference type="Proteomes" id="UP000182135">
    <property type="component" value="Unassembled WGS sequence"/>
</dbReference>
<dbReference type="GO" id="GO:0005886">
    <property type="term" value="C:plasma membrane"/>
    <property type="evidence" value="ECO:0007669"/>
    <property type="project" value="UniProtKB-SubCell"/>
</dbReference>
<keyword evidence="3 6" id="KW-0812">Transmembrane</keyword>
<keyword evidence="5 6" id="KW-0472">Membrane</keyword>
<keyword evidence="4 6" id="KW-1133">Transmembrane helix</keyword>
<comment type="subcellular location">
    <subcellularLocation>
        <location evidence="1">Cell membrane</location>
        <topology evidence="1">Multi-pass membrane protein</topology>
    </subcellularLocation>
</comment>
<evidence type="ECO:0000256" key="1">
    <source>
        <dbReference type="ARBA" id="ARBA00004651"/>
    </source>
</evidence>
<dbReference type="PANTHER" id="PTHR36115:SF6">
    <property type="entry name" value="PROLINE-RICH ANTIGEN HOMOLOG"/>
    <property type="match status" value="1"/>
</dbReference>
<evidence type="ECO:0000256" key="5">
    <source>
        <dbReference type="ARBA" id="ARBA00023136"/>
    </source>
</evidence>
<feature type="domain" description="RDD" evidence="7">
    <location>
        <begin position="1"/>
        <end position="165"/>
    </location>
</feature>
<dbReference type="RefSeq" id="WP_074844668.1">
    <property type="nucleotide sequence ID" value="NZ_FOOE01000004.1"/>
</dbReference>
<feature type="transmembrane region" description="Helical" evidence="6">
    <location>
        <begin position="48"/>
        <end position="65"/>
    </location>
</feature>
<organism evidence="8 9">
    <name type="scientific">Clostridium cadaveris</name>
    <dbReference type="NCBI Taxonomy" id="1529"/>
    <lineage>
        <taxon>Bacteria</taxon>
        <taxon>Bacillati</taxon>
        <taxon>Bacillota</taxon>
        <taxon>Clostridia</taxon>
        <taxon>Eubacteriales</taxon>
        <taxon>Clostridiaceae</taxon>
        <taxon>Clostridium</taxon>
    </lineage>
</organism>
<protein>
    <submittedName>
        <fullName evidence="8">Uncharacterized membrane protein YckC, RDD family</fullName>
    </submittedName>
</protein>
<reference evidence="8 9" key="1">
    <citation type="submission" date="2016-10" db="EMBL/GenBank/DDBJ databases">
        <authorList>
            <person name="de Groot N.N."/>
        </authorList>
    </citation>
    <scope>NUCLEOTIDE SEQUENCE [LARGE SCALE GENOMIC DNA]</scope>
    <source>
        <strain evidence="8 9">NLAE-zl-G419</strain>
    </source>
</reference>
<accession>A0A1I2K599</accession>